<dbReference type="Proteomes" id="UP000663942">
    <property type="component" value="Chromosome"/>
</dbReference>
<reference evidence="2 3" key="1">
    <citation type="submission" date="2020-09" db="EMBL/GenBank/DDBJ databases">
        <title>Brevundimonas sp. LVF1 isolated from an oligotrophic pond in Goettingen, Germany.</title>
        <authorList>
            <person name="Friedrich I."/>
            <person name="Klassen A."/>
            <person name="Neubauer H."/>
            <person name="Schneider D."/>
            <person name="Hertel R."/>
            <person name="Daniel R."/>
        </authorList>
    </citation>
    <scope>NUCLEOTIDE SEQUENCE [LARGE SCALE GENOMIC DNA]</scope>
    <source>
        <strain evidence="2 3">LVF1</strain>
    </source>
</reference>
<name>A0ABX7SRX3_9CAUL</name>
<proteinExistence type="predicted"/>
<evidence type="ECO:0000313" key="3">
    <source>
        <dbReference type="Proteomes" id="UP000663942"/>
    </source>
</evidence>
<organism evidence="2 3">
    <name type="scientific">Brevundimonas pondensis</name>
    <dbReference type="NCBI Taxonomy" id="2774189"/>
    <lineage>
        <taxon>Bacteria</taxon>
        <taxon>Pseudomonadati</taxon>
        <taxon>Pseudomonadota</taxon>
        <taxon>Alphaproteobacteria</taxon>
        <taxon>Caulobacterales</taxon>
        <taxon>Caulobacteraceae</taxon>
        <taxon>Brevundimonas</taxon>
    </lineage>
</organism>
<evidence type="ECO:0000259" key="1">
    <source>
        <dbReference type="Pfam" id="PF19975"/>
    </source>
</evidence>
<dbReference type="InterPro" id="IPR045530">
    <property type="entry name" value="DO-GTPase1"/>
</dbReference>
<evidence type="ECO:0000313" key="2">
    <source>
        <dbReference type="EMBL" id="QTC89193.1"/>
    </source>
</evidence>
<dbReference type="Gene3D" id="3.40.50.300">
    <property type="entry name" value="P-loop containing nucleotide triphosphate hydrolases"/>
    <property type="match status" value="1"/>
</dbReference>
<feature type="domain" description="Double-GTPase 1" evidence="1">
    <location>
        <begin position="10"/>
        <end position="287"/>
    </location>
</feature>
<dbReference type="EMBL" id="CP062006">
    <property type="protein sequence ID" value="QTC89193.1"/>
    <property type="molecule type" value="Genomic_DNA"/>
</dbReference>
<dbReference type="RefSeq" id="WP_207826954.1">
    <property type="nucleotide sequence ID" value="NZ_CP062006.1"/>
</dbReference>
<dbReference type="SUPFAM" id="SSF52540">
    <property type="entry name" value="P-loop containing nucleoside triphosphate hydrolases"/>
    <property type="match status" value="1"/>
</dbReference>
<protein>
    <recommendedName>
        <fullName evidence="1">Double-GTPase 1 domain-containing protein</fullName>
    </recommendedName>
</protein>
<sequence>MSGVVSQVSIIGLPGSGKTTLLAALWHLVREEGAVTALSFDRLSRGNYEHLNALAKRWRAGKIQQRTQQTGMKTVEMRLKDSDDASVDVAFPDIPGEEFSRMWEAREIEEEMTETLRRPALVLLVNGDTIQYPAWVVERMAIAQAAGLGTPAVKPEPVDWSPELAPTQVQVVELLQMLMSDQLGIGPRRLAILISAWDKVAAEELEPEAFLKARMPLVDQYLRSGRDRWMWRVWGVSAQGGVYEDADKGEHFQETETIRELERPSDRIRLVDGDTQSSDITKPIHWLIRE</sequence>
<keyword evidence="3" id="KW-1185">Reference proteome</keyword>
<gene>
    <name evidence="2" type="ORF">IFE19_07665</name>
</gene>
<dbReference type="Pfam" id="PF19975">
    <property type="entry name" value="DO-GTPase1"/>
    <property type="match status" value="1"/>
</dbReference>
<accession>A0ABX7SRX3</accession>
<dbReference type="InterPro" id="IPR027417">
    <property type="entry name" value="P-loop_NTPase"/>
</dbReference>